<sequence>MRSSKSKSSEARPDRALTTRAAGVVTSAAVTEDADADAAAGVTAGGTGTAAATDSGPGRRDAEATRAAILRAARHLLARHAHGDITLKAVAERAGVSPPLIVKYFGNKEALFARVMSFEEDSAALLDAPLADLGHHMVRHVLVSQSERGSDPLARIVFAPLHGSQGDTLRTNFRTQVSDRLALRLEGPDAGLRAELAVSMLLGLGVMYGIARGEELRATALDVVVERYAPAVQACLTP</sequence>
<dbReference type="PROSITE" id="PS50977">
    <property type="entry name" value="HTH_TETR_2"/>
    <property type="match status" value="1"/>
</dbReference>
<dbReference type="Proteomes" id="UP000516444">
    <property type="component" value="Chromosome"/>
</dbReference>
<organism evidence="7 8">
    <name type="scientific">Streptomyces aurantiacus</name>
    <dbReference type="NCBI Taxonomy" id="47760"/>
    <lineage>
        <taxon>Bacteria</taxon>
        <taxon>Bacillati</taxon>
        <taxon>Actinomycetota</taxon>
        <taxon>Actinomycetes</taxon>
        <taxon>Kitasatosporales</taxon>
        <taxon>Streptomycetaceae</taxon>
        <taxon>Streptomyces</taxon>
        <taxon>Streptomyces aurantiacus group</taxon>
    </lineage>
</organism>
<feature type="region of interest" description="Disordered" evidence="5">
    <location>
        <begin position="39"/>
        <end position="60"/>
    </location>
</feature>
<dbReference type="InterPro" id="IPR041678">
    <property type="entry name" value="TetR_C_16"/>
</dbReference>
<keyword evidence="2 4" id="KW-0238">DNA-binding</keyword>
<gene>
    <name evidence="7" type="ORF">GCM10017557_05340</name>
</gene>
<keyword evidence="3" id="KW-0804">Transcription</keyword>
<dbReference type="Gene3D" id="1.10.357.10">
    <property type="entry name" value="Tetracycline Repressor, domain 2"/>
    <property type="match status" value="1"/>
</dbReference>
<dbReference type="GO" id="GO:0000976">
    <property type="term" value="F:transcription cis-regulatory region binding"/>
    <property type="evidence" value="ECO:0007669"/>
    <property type="project" value="TreeGrafter"/>
</dbReference>
<dbReference type="PANTHER" id="PTHR30055">
    <property type="entry name" value="HTH-TYPE TRANSCRIPTIONAL REGULATOR RUTR"/>
    <property type="match status" value="1"/>
</dbReference>
<dbReference type="AlphaFoldDB" id="A0A7G1NXN3"/>
<evidence type="ECO:0000259" key="6">
    <source>
        <dbReference type="PROSITE" id="PS50977"/>
    </source>
</evidence>
<protein>
    <recommendedName>
        <fullName evidence="6">HTH tetR-type domain-containing protein</fullName>
    </recommendedName>
</protein>
<accession>A0A7G1NXN3</accession>
<dbReference type="GO" id="GO:0003700">
    <property type="term" value="F:DNA-binding transcription factor activity"/>
    <property type="evidence" value="ECO:0007669"/>
    <property type="project" value="TreeGrafter"/>
</dbReference>
<evidence type="ECO:0000256" key="3">
    <source>
        <dbReference type="ARBA" id="ARBA00023163"/>
    </source>
</evidence>
<dbReference type="InterPro" id="IPR001647">
    <property type="entry name" value="HTH_TetR"/>
</dbReference>
<evidence type="ECO:0000256" key="5">
    <source>
        <dbReference type="SAM" id="MobiDB-lite"/>
    </source>
</evidence>
<keyword evidence="8" id="KW-1185">Reference proteome</keyword>
<evidence type="ECO:0000313" key="7">
    <source>
        <dbReference type="EMBL" id="BCL25675.1"/>
    </source>
</evidence>
<dbReference type="PANTHER" id="PTHR30055:SF234">
    <property type="entry name" value="HTH-TYPE TRANSCRIPTIONAL REGULATOR BETI"/>
    <property type="match status" value="1"/>
</dbReference>
<evidence type="ECO:0000256" key="1">
    <source>
        <dbReference type="ARBA" id="ARBA00023015"/>
    </source>
</evidence>
<dbReference type="SUPFAM" id="SSF46689">
    <property type="entry name" value="Homeodomain-like"/>
    <property type="match status" value="1"/>
</dbReference>
<dbReference type="InterPro" id="IPR036271">
    <property type="entry name" value="Tet_transcr_reg_TetR-rel_C_sf"/>
</dbReference>
<dbReference type="PRINTS" id="PR00455">
    <property type="entry name" value="HTHTETR"/>
</dbReference>
<dbReference type="KEGG" id="sgm:GCM10017557_05340"/>
<dbReference type="SUPFAM" id="SSF48498">
    <property type="entry name" value="Tetracyclin repressor-like, C-terminal domain"/>
    <property type="match status" value="1"/>
</dbReference>
<dbReference type="RefSeq" id="WP_190849248.1">
    <property type="nucleotide sequence ID" value="NZ_AP023440.1"/>
</dbReference>
<dbReference type="InterPro" id="IPR009057">
    <property type="entry name" value="Homeodomain-like_sf"/>
</dbReference>
<dbReference type="InterPro" id="IPR050109">
    <property type="entry name" value="HTH-type_TetR-like_transc_reg"/>
</dbReference>
<feature type="compositionally biased region" description="Basic and acidic residues" evidence="5">
    <location>
        <begin position="7"/>
        <end position="17"/>
    </location>
</feature>
<evidence type="ECO:0000256" key="4">
    <source>
        <dbReference type="PROSITE-ProRule" id="PRU00335"/>
    </source>
</evidence>
<reference evidence="7 8" key="1">
    <citation type="journal article" date="2014" name="Int. J. Syst. Evol. Microbiol.">
        <title>Complete genome sequence of Corynebacterium casei LMG S-19264T (=DSM 44701T), isolated from a smear-ripened cheese.</title>
        <authorList>
            <consortium name="US DOE Joint Genome Institute (JGI-PGF)"/>
            <person name="Walter F."/>
            <person name="Albersmeier A."/>
            <person name="Kalinowski J."/>
            <person name="Ruckert C."/>
        </authorList>
    </citation>
    <scope>NUCLEOTIDE SEQUENCE [LARGE SCALE GENOMIC DNA]</scope>
    <source>
        <strain evidence="7 8">JCM 4677</strain>
    </source>
</reference>
<keyword evidence="1" id="KW-0805">Transcription regulation</keyword>
<dbReference type="Pfam" id="PF00440">
    <property type="entry name" value="TetR_N"/>
    <property type="match status" value="1"/>
</dbReference>
<dbReference type="EMBL" id="AP023440">
    <property type="protein sequence ID" value="BCL25675.1"/>
    <property type="molecule type" value="Genomic_DNA"/>
</dbReference>
<name>A0A7G1NXN3_9ACTN</name>
<evidence type="ECO:0000313" key="8">
    <source>
        <dbReference type="Proteomes" id="UP000516444"/>
    </source>
</evidence>
<feature type="region of interest" description="Disordered" evidence="5">
    <location>
        <begin position="1"/>
        <end position="23"/>
    </location>
</feature>
<feature type="DNA-binding region" description="H-T-H motif" evidence="4">
    <location>
        <begin position="86"/>
        <end position="105"/>
    </location>
</feature>
<feature type="domain" description="HTH tetR-type" evidence="6">
    <location>
        <begin position="63"/>
        <end position="123"/>
    </location>
</feature>
<evidence type="ECO:0000256" key="2">
    <source>
        <dbReference type="ARBA" id="ARBA00023125"/>
    </source>
</evidence>
<dbReference type="Pfam" id="PF17920">
    <property type="entry name" value="TetR_C_16"/>
    <property type="match status" value="1"/>
</dbReference>
<proteinExistence type="predicted"/>